<keyword evidence="1" id="KW-0343">GTPase activation</keyword>
<name>A0A1H9Y7X3_9GAMM</name>
<dbReference type="Proteomes" id="UP000242642">
    <property type="component" value="Unassembled WGS sequence"/>
</dbReference>
<evidence type="ECO:0000256" key="1">
    <source>
        <dbReference type="ARBA" id="ARBA00022468"/>
    </source>
</evidence>
<dbReference type="Pfam" id="PF04220">
    <property type="entry name" value="YihI"/>
    <property type="match status" value="1"/>
</dbReference>
<organism evidence="4 5">
    <name type="scientific">Thorsellia anophelis DSM 18579</name>
    <dbReference type="NCBI Taxonomy" id="1123402"/>
    <lineage>
        <taxon>Bacteria</taxon>
        <taxon>Pseudomonadati</taxon>
        <taxon>Pseudomonadota</taxon>
        <taxon>Gammaproteobacteria</taxon>
        <taxon>Enterobacterales</taxon>
        <taxon>Thorselliaceae</taxon>
        <taxon>Thorsellia</taxon>
    </lineage>
</organism>
<dbReference type="GO" id="GO:0005096">
    <property type="term" value="F:GTPase activator activity"/>
    <property type="evidence" value="ECO:0007669"/>
    <property type="project" value="UniProtKB-KW"/>
</dbReference>
<evidence type="ECO:0008006" key="6">
    <source>
        <dbReference type="Google" id="ProtNLM"/>
    </source>
</evidence>
<evidence type="ECO:0000256" key="2">
    <source>
        <dbReference type="ARBA" id="ARBA00022517"/>
    </source>
</evidence>
<dbReference type="EMBL" id="FOHV01000001">
    <property type="protein sequence ID" value="SES64878.1"/>
    <property type="molecule type" value="Genomic_DNA"/>
</dbReference>
<dbReference type="AlphaFoldDB" id="A0A1H9Y7X3"/>
<sequence length="198" mass="22222">MKPIEKKISSNGNKSRGKSKNSKNRKTRAELNEEARKLKKLKNRKGNPAGSRFHEEKKSAQQKGGKTSADPRLGSKVKVDLSQYANLQESTPRSLDGIDVSNQSNELDVKTKIALNKELVKLESSVKLERYLELLDAGESLTDKELTFVDETLGRISELYEILGIEVDPEEDTEEQINPSDDLLDAKLDNDLLRILKS</sequence>
<feature type="compositionally biased region" description="Basic and acidic residues" evidence="3">
    <location>
        <begin position="27"/>
        <end position="36"/>
    </location>
</feature>
<dbReference type="OrthoDB" id="5677577at2"/>
<gene>
    <name evidence="4" type="ORF">SAMN02583745_00105</name>
</gene>
<feature type="compositionally biased region" description="Basic residues" evidence="3">
    <location>
        <begin position="15"/>
        <end position="26"/>
    </location>
</feature>
<evidence type="ECO:0000256" key="3">
    <source>
        <dbReference type="SAM" id="MobiDB-lite"/>
    </source>
</evidence>
<proteinExistence type="predicted"/>
<dbReference type="RefSeq" id="WP_093316597.1">
    <property type="nucleotide sequence ID" value="NZ_FOHV01000001.1"/>
</dbReference>
<dbReference type="GO" id="GO:0042254">
    <property type="term" value="P:ribosome biogenesis"/>
    <property type="evidence" value="ECO:0007669"/>
    <property type="project" value="UniProtKB-KW"/>
</dbReference>
<dbReference type="NCBIfam" id="NF003560">
    <property type="entry name" value="PRK05244.1-1"/>
    <property type="match status" value="1"/>
</dbReference>
<keyword evidence="2" id="KW-0690">Ribosome biogenesis</keyword>
<accession>A0A1H9Y7X3</accession>
<dbReference type="InterPro" id="IPR007336">
    <property type="entry name" value="YihI"/>
</dbReference>
<reference evidence="5" key="1">
    <citation type="submission" date="2016-10" db="EMBL/GenBank/DDBJ databases">
        <authorList>
            <person name="Varghese N."/>
            <person name="Submissions S."/>
        </authorList>
    </citation>
    <scope>NUCLEOTIDE SEQUENCE [LARGE SCALE GENOMIC DNA]</scope>
    <source>
        <strain evidence="5">DSM 18579</strain>
    </source>
</reference>
<evidence type="ECO:0000313" key="4">
    <source>
        <dbReference type="EMBL" id="SES64878.1"/>
    </source>
</evidence>
<protein>
    <recommendedName>
        <fullName evidence="6">Der GTPase-activating protein YihI</fullName>
    </recommendedName>
</protein>
<keyword evidence="5" id="KW-1185">Reference proteome</keyword>
<evidence type="ECO:0000313" key="5">
    <source>
        <dbReference type="Proteomes" id="UP000242642"/>
    </source>
</evidence>
<dbReference type="STRING" id="1123402.SAMN02583745_00105"/>
<feature type="region of interest" description="Disordered" evidence="3">
    <location>
        <begin position="1"/>
        <end position="75"/>
    </location>
</feature>